<feature type="compositionally biased region" description="Basic residues" evidence="2">
    <location>
        <begin position="257"/>
        <end position="271"/>
    </location>
</feature>
<dbReference type="InterPro" id="IPR043198">
    <property type="entry name" value="Cyclin/Ssn8"/>
</dbReference>
<evidence type="ECO:0000313" key="5">
    <source>
        <dbReference type="RefSeq" id="XP_012889581.1"/>
    </source>
</evidence>
<dbReference type="PIRSF" id="PIRSF036580">
    <property type="entry name" value="Cyclin_L"/>
    <property type="match status" value="1"/>
</dbReference>
<feature type="domain" description="Cyclin-like" evidence="3">
    <location>
        <begin position="1"/>
        <end position="81"/>
    </location>
</feature>
<dbReference type="Pfam" id="PF02984">
    <property type="entry name" value="Cyclin_C"/>
    <property type="match status" value="1"/>
</dbReference>
<dbReference type="FunFam" id="1.10.472.10:FF:000014">
    <property type="entry name" value="cyclin-L1 isoform X1"/>
    <property type="match status" value="1"/>
</dbReference>
<dbReference type="OrthoDB" id="10264655at2759"/>
<feature type="compositionally biased region" description="Low complexity" evidence="2">
    <location>
        <begin position="190"/>
        <end position="199"/>
    </location>
</feature>
<reference evidence="5" key="1">
    <citation type="submission" date="2025-08" db="UniProtKB">
        <authorList>
            <consortium name="RefSeq"/>
        </authorList>
    </citation>
    <scope>IDENTIFICATION</scope>
    <source>
        <tissue evidence="5">Kidney</tissue>
    </source>
</reference>
<dbReference type="STRING" id="10020.ENSDORP00000015831"/>
<proteinExistence type="predicted"/>
<dbReference type="RefSeq" id="XP_012889581.1">
    <property type="nucleotide sequence ID" value="XM_013034127.1"/>
</dbReference>
<dbReference type="InterPro" id="IPR013763">
    <property type="entry name" value="Cyclin-like_dom"/>
</dbReference>
<dbReference type="GO" id="GO:0016538">
    <property type="term" value="F:cyclin-dependent protein serine/threonine kinase regulator activity"/>
    <property type="evidence" value="ECO:0007669"/>
    <property type="project" value="InterPro"/>
</dbReference>
<feature type="compositionally biased region" description="Basic and acidic residues" evidence="2">
    <location>
        <begin position="272"/>
        <end position="281"/>
    </location>
</feature>
<sequence length="320" mass="36416">MYLQVLECERNQHLVQTAWNYMNDSLRTDVFVRFQPESIACACIYLAARTLEIPLPNRPHWFLLFGATEEEIQEICLKILQLYTRKKVDLTHLEGEVEKRRHAMEEAKARARGLLPGGAPLLDRASGLSPAPRLVESPKECKGSKSSPLSVKNAKRKVEGTKKAKADSPVNGLPKGRESRSGSRSREQSYSRSPSQSASPKRRKSDSGSTSGGSKSQSRSRSRSDSPPRQAHRGAPYKGSEVRGSRKPKDCKYPAQKPHRSRSRSSSRSRSRSRERVDNSGKYKKKSHYYRDEQRERSGSYERTGHRYERDQPGHSRHRR</sequence>
<evidence type="ECO:0000259" key="3">
    <source>
        <dbReference type="SMART" id="SM00385"/>
    </source>
</evidence>
<dbReference type="Proteomes" id="UP000081671">
    <property type="component" value="Unplaced"/>
</dbReference>
<dbReference type="GO" id="GO:0006357">
    <property type="term" value="P:regulation of transcription by RNA polymerase II"/>
    <property type="evidence" value="ECO:0007669"/>
    <property type="project" value="InterPro"/>
</dbReference>
<feature type="compositionally biased region" description="Low complexity" evidence="2">
    <location>
        <begin position="112"/>
        <end position="125"/>
    </location>
</feature>
<dbReference type="SMART" id="SM00385">
    <property type="entry name" value="CYCLIN"/>
    <property type="match status" value="1"/>
</dbReference>
<feature type="compositionally biased region" description="Basic and acidic residues" evidence="2">
    <location>
        <begin position="156"/>
        <end position="166"/>
    </location>
</feature>
<feature type="region of interest" description="Disordered" evidence="2">
    <location>
        <begin position="111"/>
        <end position="320"/>
    </location>
</feature>
<gene>
    <name evidence="5" type="primary">Ccnl2</name>
</gene>
<evidence type="ECO:0000256" key="1">
    <source>
        <dbReference type="ARBA" id="ARBA00023127"/>
    </source>
</evidence>
<dbReference type="InterPro" id="IPR036915">
    <property type="entry name" value="Cyclin-like_sf"/>
</dbReference>
<dbReference type="GeneID" id="105999145"/>
<keyword evidence="4" id="KW-1185">Reference proteome</keyword>
<feature type="compositionally biased region" description="Basic and acidic residues" evidence="2">
    <location>
        <begin position="240"/>
        <end position="252"/>
    </location>
</feature>
<evidence type="ECO:0000256" key="2">
    <source>
        <dbReference type="SAM" id="MobiDB-lite"/>
    </source>
</evidence>
<dbReference type="InterPro" id="IPR004367">
    <property type="entry name" value="Cyclin_C-dom"/>
</dbReference>
<feature type="compositionally biased region" description="Basic and acidic residues" evidence="2">
    <location>
        <begin position="175"/>
        <end position="189"/>
    </location>
</feature>
<keyword evidence="1" id="KW-0195">Cyclin</keyword>
<feature type="compositionally biased region" description="Low complexity" evidence="2">
    <location>
        <begin position="207"/>
        <end position="229"/>
    </location>
</feature>
<organism evidence="4 5">
    <name type="scientific">Dipodomys ordii</name>
    <name type="common">Ord's kangaroo rat</name>
    <dbReference type="NCBI Taxonomy" id="10020"/>
    <lineage>
        <taxon>Eukaryota</taxon>
        <taxon>Metazoa</taxon>
        <taxon>Chordata</taxon>
        <taxon>Craniata</taxon>
        <taxon>Vertebrata</taxon>
        <taxon>Euteleostomi</taxon>
        <taxon>Mammalia</taxon>
        <taxon>Eutheria</taxon>
        <taxon>Euarchontoglires</taxon>
        <taxon>Glires</taxon>
        <taxon>Rodentia</taxon>
        <taxon>Castorimorpha</taxon>
        <taxon>Heteromyidae</taxon>
        <taxon>Dipodomyinae</taxon>
        <taxon>Dipodomys</taxon>
    </lineage>
</organism>
<evidence type="ECO:0000313" key="4">
    <source>
        <dbReference type="Proteomes" id="UP000081671"/>
    </source>
</evidence>
<dbReference type="Gene3D" id="1.10.472.10">
    <property type="entry name" value="Cyclin-like"/>
    <property type="match status" value="1"/>
</dbReference>
<protein>
    <submittedName>
        <fullName evidence="5">Cyclin-L2 isoform X3</fullName>
    </submittedName>
</protein>
<dbReference type="SUPFAM" id="SSF47954">
    <property type="entry name" value="Cyclin-like"/>
    <property type="match status" value="1"/>
</dbReference>
<dbReference type="AlphaFoldDB" id="A0A1S3GL97"/>
<dbReference type="CTD" id="81669"/>
<dbReference type="PANTHER" id="PTHR10026">
    <property type="entry name" value="CYCLIN"/>
    <property type="match status" value="1"/>
</dbReference>
<feature type="compositionally biased region" description="Basic and acidic residues" evidence="2">
    <location>
        <begin position="289"/>
        <end position="314"/>
    </location>
</feature>
<accession>A0A1S3GL97</accession>
<name>A0A1S3GL97_DIPOR</name>